<dbReference type="SMART" id="SM01265">
    <property type="entry name" value="Mab-21"/>
    <property type="match status" value="1"/>
</dbReference>
<sequence length="625" mass="71433">TAASSPSHLDLFIRDLDERKGKLPCFLLLAAEKELPFYKTTFVKSGSFYEGTKVGKPDEFDYFVQLDNLSRPEDIRFEELSHCMVAVIPSDSAIKKLIETKKKCCSDSPFVCDSFEWKRDVKSLFIGTLNGLLAEEFVAFGLKASEASLSGLDRHGPAYTLELEWDGGQLYKGLIIKIDLSVAVKINSHSSTMAVDFESGAGKVVKTLLDASPAYYFAVSGYTVYDVLPSNLILSQSDCLLRISQSCLEQSLFRVHFGPDGGPSVCLRVLKVLRDMTRLLHRGGSYLYLKFNCKNLIGETAWEFITAESVSSNWQRAQQWNSGKVDSEPDSTRWISSYALKTLVLFEWSENPEGEQWTGNNLSQRLVNIVTCLLHILKCYEGLRSFWYKDYNVLPDAFVPPEAINRATIILRFLLSLDNKINEYSFEQCIQNYTTLMTVASQKQEVTRFLHHALTELFCDKIKKVLRESVGERKKKTFTHILPKLLRGDIFSDFGPEPRVFTGFYIQALLNKIAPEEELILSYYSEYDKESVFVFETEILTSEEAKGIVKRARELFREIARERMNTLGTDLPNYSLWSQVFKPDEMANLLKLLCEIFKKDLEILWNKIRNLREEVRTRGENGVET</sequence>
<dbReference type="EMBL" id="CALNXI010001834">
    <property type="protein sequence ID" value="CAH3177997.1"/>
    <property type="molecule type" value="Genomic_DNA"/>
</dbReference>
<keyword evidence="10" id="KW-1185">Reference proteome</keyword>
<organism evidence="9 10">
    <name type="scientific">Porites evermanni</name>
    <dbReference type="NCBI Taxonomy" id="104178"/>
    <lineage>
        <taxon>Eukaryota</taxon>
        <taxon>Metazoa</taxon>
        <taxon>Cnidaria</taxon>
        <taxon>Anthozoa</taxon>
        <taxon>Hexacorallia</taxon>
        <taxon>Scleractinia</taxon>
        <taxon>Fungiina</taxon>
        <taxon>Poritidae</taxon>
        <taxon>Porites</taxon>
    </lineage>
</organism>
<comment type="similarity">
    <text evidence="2">Belongs to the mab-21 family.</text>
</comment>
<evidence type="ECO:0000256" key="2">
    <source>
        <dbReference type="ARBA" id="ARBA00008307"/>
    </source>
</evidence>
<dbReference type="Gene3D" id="1.10.1410.40">
    <property type="match status" value="1"/>
</dbReference>
<accession>A0ABN8RKX9</accession>
<dbReference type="Pfam" id="PF20266">
    <property type="entry name" value="Mab-21_C"/>
    <property type="match status" value="1"/>
</dbReference>
<evidence type="ECO:0000256" key="4">
    <source>
        <dbReference type="ARBA" id="ARBA00022695"/>
    </source>
</evidence>
<dbReference type="Proteomes" id="UP001159427">
    <property type="component" value="Unassembled WGS sequence"/>
</dbReference>
<dbReference type="InterPro" id="IPR046906">
    <property type="entry name" value="Mab-21_HhH/H2TH-like"/>
</dbReference>
<evidence type="ECO:0000313" key="10">
    <source>
        <dbReference type="Proteomes" id="UP001159427"/>
    </source>
</evidence>
<keyword evidence="4" id="KW-0548">Nucleotidyltransferase</keyword>
<comment type="cofactor">
    <cofactor evidence="1">
        <name>Mg(2+)</name>
        <dbReference type="ChEBI" id="CHEBI:18420"/>
    </cofactor>
</comment>
<name>A0ABN8RKX9_9CNID</name>
<evidence type="ECO:0000256" key="6">
    <source>
        <dbReference type="ARBA" id="ARBA00022840"/>
    </source>
</evidence>
<gene>
    <name evidence="9" type="ORF">PEVE_00011543</name>
</gene>
<evidence type="ECO:0000256" key="7">
    <source>
        <dbReference type="ARBA" id="ARBA00022842"/>
    </source>
</evidence>
<feature type="domain" description="Mab-21-like HhH/H2TH-like" evidence="8">
    <location>
        <begin position="331"/>
        <end position="395"/>
    </location>
</feature>
<evidence type="ECO:0000256" key="1">
    <source>
        <dbReference type="ARBA" id="ARBA00001946"/>
    </source>
</evidence>
<feature type="non-terminal residue" evidence="9">
    <location>
        <position position="1"/>
    </location>
</feature>
<keyword evidence="5" id="KW-0479">Metal-binding</keyword>
<proteinExistence type="inferred from homology"/>
<protein>
    <recommendedName>
        <fullName evidence="8">Mab-21-like HhH/H2TH-like domain-containing protein</fullName>
    </recommendedName>
</protein>
<evidence type="ECO:0000256" key="3">
    <source>
        <dbReference type="ARBA" id="ARBA00022679"/>
    </source>
</evidence>
<dbReference type="PANTHER" id="PTHR10656:SF42">
    <property type="entry name" value="CYCLIC GMP-AMP SYNTHASE-LIKE PROTEIN-RELATED"/>
    <property type="match status" value="1"/>
</dbReference>
<keyword evidence="6" id="KW-0067">ATP-binding</keyword>
<dbReference type="Gene3D" id="3.30.460.90">
    <property type="match status" value="1"/>
</dbReference>
<dbReference type="InterPro" id="IPR024810">
    <property type="entry name" value="MAB21L/cGLR"/>
</dbReference>
<keyword evidence="7" id="KW-0460">Magnesium</keyword>
<comment type="caution">
    <text evidence="9">The sequence shown here is derived from an EMBL/GenBank/DDBJ whole genome shotgun (WGS) entry which is preliminary data.</text>
</comment>
<keyword evidence="6" id="KW-0547">Nucleotide-binding</keyword>
<keyword evidence="3" id="KW-0808">Transferase</keyword>
<reference evidence="9 10" key="1">
    <citation type="submission" date="2022-05" db="EMBL/GenBank/DDBJ databases">
        <authorList>
            <consortium name="Genoscope - CEA"/>
            <person name="William W."/>
        </authorList>
    </citation>
    <scope>NUCLEOTIDE SEQUENCE [LARGE SCALE GENOMIC DNA]</scope>
</reference>
<evidence type="ECO:0000313" key="9">
    <source>
        <dbReference type="EMBL" id="CAH3177997.1"/>
    </source>
</evidence>
<evidence type="ECO:0000259" key="8">
    <source>
        <dbReference type="Pfam" id="PF20266"/>
    </source>
</evidence>
<evidence type="ECO:0000256" key="5">
    <source>
        <dbReference type="ARBA" id="ARBA00022723"/>
    </source>
</evidence>
<dbReference type="PANTHER" id="PTHR10656">
    <property type="entry name" value="CELL FATE DETERMINING PROTEIN MAB21-RELATED"/>
    <property type="match status" value="1"/>
</dbReference>